<feature type="compositionally biased region" description="Gly residues" evidence="1">
    <location>
        <begin position="144"/>
        <end position="175"/>
    </location>
</feature>
<feature type="chain" id="PRO_5009102611" evidence="2">
    <location>
        <begin position="28"/>
        <end position="272"/>
    </location>
</feature>
<keyword evidence="4" id="KW-1185">Reference proteome</keyword>
<feature type="compositionally biased region" description="Basic and acidic residues" evidence="1">
    <location>
        <begin position="205"/>
        <end position="214"/>
    </location>
</feature>
<evidence type="ECO:0000313" key="4">
    <source>
        <dbReference type="Proteomes" id="UP000094960"/>
    </source>
</evidence>
<sequence length="272" mass="24601">MRRTARALSVAFAAGAALVLTGPAASAADTVPGIPSPTRTVAPYDIPGPCAAPYQCGESHDTLTPCRDGKPCQDGGGWGGVGSGGVGSAGVGSGGVGSAGVGSAGVGSGGVGSAGVGPGGVGSAGVGSGGVGSAGVGPGGMGSAGVGPGGAGRDGVGSAGVGPGGVGPSGVGPSGAGCKSGEPCQDGRGCRAGESCSDGHGCDGPGDRRDHDTDGCDPATVQHGVEAGAGGSFTDSVPALAAGSALMAAACAGAGYRLYGRRRAAGGRPTDV</sequence>
<feature type="signal peptide" evidence="2">
    <location>
        <begin position="1"/>
        <end position="27"/>
    </location>
</feature>
<evidence type="ECO:0000313" key="3">
    <source>
        <dbReference type="EMBL" id="AOR31131.1"/>
    </source>
</evidence>
<name>A0A1D7Y6D1_9ACTN</name>
<dbReference type="EMBL" id="CP017248">
    <property type="protein sequence ID" value="AOR31131.1"/>
    <property type="molecule type" value="Genomic_DNA"/>
</dbReference>
<protein>
    <submittedName>
        <fullName evidence="3">Uncharacterized protein</fullName>
    </submittedName>
</protein>
<dbReference type="AlphaFoldDB" id="A0A1D7Y6D1"/>
<feature type="region of interest" description="Disordered" evidence="1">
    <location>
        <begin position="144"/>
        <end position="215"/>
    </location>
</feature>
<evidence type="ECO:0000256" key="2">
    <source>
        <dbReference type="SAM" id="SignalP"/>
    </source>
</evidence>
<proteinExistence type="predicted"/>
<dbReference type="Proteomes" id="UP000094960">
    <property type="component" value="Chromosome"/>
</dbReference>
<organism evidence="3 4">
    <name type="scientific">Streptomyces fodineus</name>
    <dbReference type="NCBI Taxonomy" id="1904616"/>
    <lineage>
        <taxon>Bacteria</taxon>
        <taxon>Bacillati</taxon>
        <taxon>Actinomycetota</taxon>
        <taxon>Actinomycetes</taxon>
        <taxon>Kitasatosporales</taxon>
        <taxon>Streptomycetaceae</taxon>
        <taxon>Streptomyces</taxon>
    </lineage>
</organism>
<reference evidence="4" key="1">
    <citation type="submission" date="2016-09" db="EMBL/GenBank/DDBJ databases">
        <title>Streptomyces puniciscabiei strain:TW1S1 Genome sequencing and assembly.</title>
        <authorList>
            <person name="Kim M.-K."/>
            <person name="Kim S.B."/>
        </authorList>
    </citation>
    <scope>NUCLEOTIDE SEQUENCE [LARGE SCALE GENOMIC DNA]</scope>
    <source>
        <strain evidence="4">TW1S1</strain>
    </source>
</reference>
<gene>
    <name evidence="3" type="ORF">BFF78_08805</name>
</gene>
<keyword evidence="2" id="KW-0732">Signal</keyword>
<evidence type="ECO:0000256" key="1">
    <source>
        <dbReference type="SAM" id="MobiDB-lite"/>
    </source>
</evidence>
<dbReference type="KEGG" id="spun:BFF78_08805"/>
<accession>A0A1D7Y6D1</accession>